<keyword evidence="2" id="KW-1185">Reference proteome</keyword>
<dbReference type="Proteomes" id="UP000005631">
    <property type="component" value="Chromosome"/>
</dbReference>
<dbReference type="InterPro" id="IPR015946">
    <property type="entry name" value="KH_dom-like_a/b"/>
</dbReference>
<dbReference type="Gene3D" id="3.30.300.20">
    <property type="match status" value="1"/>
</dbReference>
<protein>
    <submittedName>
        <fullName evidence="1">Putative redox protein, regulator of disulfide bond formation</fullName>
    </submittedName>
</protein>
<dbReference type="KEGG" id="oho:Oweho_0829"/>
<dbReference type="PANTHER" id="PTHR39624:SF2">
    <property type="entry name" value="OSMC-LIKE PROTEIN"/>
    <property type="match status" value="1"/>
</dbReference>
<dbReference type="STRING" id="926562.Oweho_0829"/>
<sequence>MGATSKIVYQGGLRTEAEHLKSGQKIITDAPTDNYGKGEAFSPTDLLATALGACMLTVMGIKAQSLGFDLEDASAEIIKVMDDNPRKVGEVGVKISLKQNCDDKTKKILEGIGLNCPVAKSLASDLKQNVSFEWRS</sequence>
<dbReference type="HOGENOM" id="CLU_100275_5_0_10"/>
<name>G8R2N7_OWEHD</name>
<dbReference type="PATRIC" id="fig|926562.3.peg.846"/>
<reference evidence="1 2" key="1">
    <citation type="journal article" date="2012" name="Stand. Genomic Sci.">
        <title>Genome sequence of the orange-pigmented seawater bacterium Owenweeksia hongkongensis type strain (UST20020801(T)).</title>
        <authorList>
            <person name="Riedel T."/>
            <person name="Held B."/>
            <person name="Nolan M."/>
            <person name="Lucas S."/>
            <person name="Lapidus A."/>
            <person name="Tice H."/>
            <person name="Del Rio T.G."/>
            <person name="Cheng J.F."/>
            <person name="Han C."/>
            <person name="Tapia R."/>
            <person name="Goodwin L.A."/>
            <person name="Pitluck S."/>
            <person name="Liolios K."/>
            <person name="Mavromatis K."/>
            <person name="Pagani I."/>
            <person name="Ivanova N."/>
            <person name="Mikhailova N."/>
            <person name="Pati A."/>
            <person name="Chen A."/>
            <person name="Palaniappan K."/>
            <person name="Rohde M."/>
            <person name="Tindall B.J."/>
            <person name="Detter J.C."/>
            <person name="Goker M."/>
            <person name="Woyke T."/>
            <person name="Bristow J."/>
            <person name="Eisen J.A."/>
            <person name="Markowitz V."/>
            <person name="Hugenholtz P."/>
            <person name="Klenk H.P."/>
            <person name="Kyrpides N.C."/>
        </authorList>
    </citation>
    <scope>NUCLEOTIDE SEQUENCE</scope>
    <source>
        <strain evidence="2">DSM 17368 / JCM 12287 / NRRL B-23963</strain>
    </source>
</reference>
<dbReference type="Pfam" id="PF02566">
    <property type="entry name" value="OsmC"/>
    <property type="match status" value="1"/>
</dbReference>
<organism evidence="1 2">
    <name type="scientific">Owenweeksia hongkongensis (strain DSM 17368 / CIP 108786 / JCM 12287 / NRRL B-23963 / UST20020801)</name>
    <dbReference type="NCBI Taxonomy" id="926562"/>
    <lineage>
        <taxon>Bacteria</taxon>
        <taxon>Pseudomonadati</taxon>
        <taxon>Bacteroidota</taxon>
        <taxon>Flavobacteriia</taxon>
        <taxon>Flavobacteriales</taxon>
        <taxon>Owenweeksiaceae</taxon>
        <taxon>Owenweeksia</taxon>
    </lineage>
</organism>
<dbReference type="PANTHER" id="PTHR39624">
    <property type="entry name" value="PROTEIN INVOLVED IN RIMO-MEDIATED BETA-METHYLTHIOLATION OF RIBOSOMAL PROTEIN S12 YCAO"/>
    <property type="match status" value="1"/>
</dbReference>
<dbReference type="OrthoDB" id="290036at2"/>
<dbReference type="RefSeq" id="WP_014201203.1">
    <property type="nucleotide sequence ID" value="NC_016599.1"/>
</dbReference>
<evidence type="ECO:0000313" key="1">
    <source>
        <dbReference type="EMBL" id="AEV31842.1"/>
    </source>
</evidence>
<dbReference type="InterPro" id="IPR003718">
    <property type="entry name" value="OsmC/Ohr_fam"/>
</dbReference>
<dbReference type="InterPro" id="IPR036102">
    <property type="entry name" value="OsmC/Ohrsf"/>
</dbReference>
<evidence type="ECO:0000313" key="2">
    <source>
        <dbReference type="Proteomes" id="UP000005631"/>
    </source>
</evidence>
<dbReference type="SUPFAM" id="SSF82784">
    <property type="entry name" value="OsmC-like"/>
    <property type="match status" value="1"/>
</dbReference>
<proteinExistence type="predicted"/>
<dbReference type="eggNOG" id="COG1765">
    <property type="taxonomic scope" value="Bacteria"/>
</dbReference>
<dbReference type="AlphaFoldDB" id="G8R2N7"/>
<accession>G8R2N7</accession>
<dbReference type="EMBL" id="CP003156">
    <property type="protein sequence ID" value="AEV31842.1"/>
    <property type="molecule type" value="Genomic_DNA"/>
</dbReference>
<gene>
    <name evidence="1" type="ordered locus">Oweho_0829</name>
</gene>